<keyword evidence="1" id="KW-0812">Transmembrane</keyword>
<reference evidence="3 4" key="2">
    <citation type="journal article" date="2015" name="Genome Announc.">
        <title>Complete Genome Sequence of Hyperthermophilic Piezophilic Archaeon Palaeococcus pacificus DY20341T, Isolated from Deep-Sea Hydrothermal Sediments.</title>
        <authorList>
            <person name="Zeng X."/>
            <person name="Jebbar M."/>
            <person name="Shao Z."/>
        </authorList>
    </citation>
    <scope>NUCLEOTIDE SEQUENCE [LARGE SCALE GENOMIC DNA]</scope>
    <source>
        <strain evidence="3 4">DY20341</strain>
    </source>
</reference>
<dbReference type="Proteomes" id="UP000027981">
    <property type="component" value="Chromosome"/>
</dbReference>
<dbReference type="HOGENOM" id="CLU_073775_0_0_2"/>
<dbReference type="InterPro" id="IPR024981">
    <property type="entry name" value="DUF3887"/>
</dbReference>
<keyword evidence="1" id="KW-1133">Transmembrane helix</keyword>
<keyword evidence="1" id="KW-0472">Membrane</keyword>
<feature type="transmembrane region" description="Helical" evidence="1">
    <location>
        <begin position="163"/>
        <end position="183"/>
    </location>
</feature>
<proteinExistence type="predicted"/>
<feature type="transmembrane region" description="Helical" evidence="1">
    <location>
        <begin position="237"/>
        <end position="260"/>
    </location>
</feature>
<feature type="transmembrane region" description="Helical" evidence="1">
    <location>
        <begin position="280"/>
        <end position="300"/>
    </location>
</feature>
<dbReference type="EMBL" id="CP006019">
    <property type="protein sequence ID" value="AIF70378.1"/>
    <property type="molecule type" value="Genomic_DNA"/>
</dbReference>
<protein>
    <recommendedName>
        <fullName evidence="2">DUF3887 domain-containing protein</fullName>
    </recommendedName>
</protein>
<evidence type="ECO:0000313" key="4">
    <source>
        <dbReference type="Proteomes" id="UP000027981"/>
    </source>
</evidence>
<feature type="transmembrane region" description="Helical" evidence="1">
    <location>
        <begin position="203"/>
        <end position="225"/>
    </location>
</feature>
<feature type="transmembrane region" description="Helical" evidence="1">
    <location>
        <begin position="137"/>
        <end position="156"/>
    </location>
</feature>
<dbReference type="OrthoDB" id="86194at2157"/>
<dbReference type="AlphaFoldDB" id="A0A075M0S8"/>
<evidence type="ECO:0000256" key="1">
    <source>
        <dbReference type="SAM" id="Phobius"/>
    </source>
</evidence>
<gene>
    <name evidence="3" type="ORF">PAP_10020</name>
</gene>
<name>A0A075M0S8_9EURY</name>
<dbReference type="KEGG" id="ppac:PAP_10020"/>
<reference evidence="4" key="1">
    <citation type="submission" date="2013-06" db="EMBL/GenBank/DDBJ databases">
        <title>Complete Genome Sequence of Hyperthermophilic Palaeococcus pacificus DY20341T, Isolated from a Deep-Sea Hydrothermal Sediments.</title>
        <authorList>
            <person name="Zeng X."/>
            <person name="Shao Z."/>
        </authorList>
    </citation>
    <scope>NUCLEOTIDE SEQUENCE [LARGE SCALE GENOMIC DNA]</scope>
    <source>
        <strain evidence="4">DY20341</strain>
    </source>
</reference>
<feature type="transmembrane region" description="Helical" evidence="1">
    <location>
        <begin position="334"/>
        <end position="354"/>
    </location>
</feature>
<dbReference type="Gene3D" id="3.10.450.590">
    <property type="match status" value="1"/>
</dbReference>
<dbReference type="Pfam" id="PF13026">
    <property type="entry name" value="DUF3887"/>
    <property type="match status" value="1"/>
</dbReference>
<organism evidence="3 4">
    <name type="scientific">Palaeococcus pacificus DY20341</name>
    <dbReference type="NCBI Taxonomy" id="1343739"/>
    <lineage>
        <taxon>Archaea</taxon>
        <taxon>Methanobacteriati</taxon>
        <taxon>Methanobacteriota</taxon>
        <taxon>Thermococci</taxon>
        <taxon>Thermococcales</taxon>
        <taxon>Thermococcaceae</taxon>
        <taxon>Palaeococcus</taxon>
    </lineage>
</organism>
<sequence>MKKVAVMLIFLLFLGFALAERPYDEAAKATFESLKSGDYALLEPHLDSEMKKAFTESYFKAFRDQLISKYGELKSYEFTKEGKQGEFIIAYYRFEFEKAYLTLRLVFREVNGEYKLSGLWIDAVNPTEGEKGIPTPVAMAFPMLGGILAFLTFYLMGFKKIHWAELILGFFLVLVTLFVQSPIQQVPFLIMGIKSNTDVIAKGAMFIVLTSIWLGFVAGFFQEGLKYVFSRNKSLRIALFIGLGFGVGEAIIIPLLQLVQSMTLGIPPSQTLSMTLLGGAERYLVTLFHAGTTIVLAYAYKNGFGRKAFLSLSIAHGIIDTFAAHYQLTQSQTSLILTYIVLIAVTLIILRYALPKAKEEKEEEKVVW</sequence>
<feature type="domain" description="DUF3887" evidence="2">
    <location>
        <begin position="28"/>
        <end position="119"/>
    </location>
</feature>
<keyword evidence="4" id="KW-1185">Reference proteome</keyword>
<evidence type="ECO:0000259" key="2">
    <source>
        <dbReference type="Pfam" id="PF13026"/>
    </source>
</evidence>
<dbReference type="eggNOG" id="arCOG06529">
    <property type="taxonomic scope" value="Archaea"/>
</dbReference>
<evidence type="ECO:0000313" key="3">
    <source>
        <dbReference type="EMBL" id="AIF70378.1"/>
    </source>
</evidence>
<accession>A0A075M0S8</accession>
<dbReference type="eggNOG" id="arCOG05757">
    <property type="taxonomic scope" value="Archaea"/>
</dbReference>
<dbReference type="STRING" id="1343739.PAP_10020"/>